<dbReference type="Proteomes" id="UP000319296">
    <property type="component" value="Unassembled WGS sequence"/>
</dbReference>
<reference evidence="1 2" key="1">
    <citation type="journal article" date="2019" name="ISME J.">
        <title>Insights into ecological role of a new deltaproteobacterial order Candidatus Acidulodesulfobacterales by metagenomics and metatranscriptomics.</title>
        <authorList>
            <person name="Tan S."/>
            <person name="Liu J."/>
            <person name="Fang Y."/>
            <person name="Hedlund B.P."/>
            <person name="Lian Z.H."/>
            <person name="Huang L.Y."/>
            <person name="Li J.T."/>
            <person name="Huang L.N."/>
            <person name="Li W.J."/>
            <person name="Jiang H.C."/>
            <person name="Dong H.L."/>
            <person name="Shu W.S."/>
        </authorList>
    </citation>
    <scope>NUCLEOTIDE SEQUENCE [LARGE SCALE GENOMIC DNA]</scope>
    <source>
        <strain evidence="1">AP1</strain>
    </source>
</reference>
<dbReference type="EMBL" id="SGBB01000027">
    <property type="protein sequence ID" value="RZD17654.1"/>
    <property type="molecule type" value="Genomic_DNA"/>
</dbReference>
<accession>A0A519BK65</accession>
<name>A0A519BK65_9DELT</name>
<gene>
    <name evidence="1" type="ORF">EVG15_10050</name>
</gene>
<dbReference type="AlphaFoldDB" id="A0A519BK65"/>
<comment type="caution">
    <text evidence="1">The sequence shown here is derived from an EMBL/GenBank/DDBJ whole genome shotgun (WGS) entry which is preliminary data.</text>
</comment>
<organism evidence="1 2">
    <name type="scientific">Candidatus Acididesulfobacter diazotrophicus</name>
    <dbReference type="NCBI Taxonomy" id="2597226"/>
    <lineage>
        <taxon>Bacteria</taxon>
        <taxon>Deltaproteobacteria</taxon>
        <taxon>Candidatus Acidulodesulfobacterales</taxon>
        <taxon>Candidatus Acididesulfobacter</taxon>
    </lineage>
</organism>
<evidence type="ECO:0000313" key="1">
    <source>
        <dbReference type="EMBL" id="RZD17654.1"/>
    </source>
</evidence>
<proteinExistence type="predicted"/>
<evidence type="ECO:0000313" key="2">
    <source>
        <dbReference type="Proteomes" id="UP000319296"/>
    </source>
</evidence>
<sequence>MKNENEDSVIQQLLIEVQDVPEEDFNKWYEKKRKIFNTGVKKPPTKQEFIKYLNYASAIFPADKIFNG</sequence>
<protein>
    <submittedName>
        <fullName evidence="1">Uncharacterized protein</fullName>
    </submittedName>
</protein>